<dbReference type="CDD" id="cd09612">
    <property type="entry name" value="Jacalin"/>
    <property type="match status" value="2"/>
</dbReference>
<sequence length="335" mass="36978">MENQDSCEGEIFVGPWGCSEGNNKWGDYKPKGGIKTIIISYGDVINSIRFVEHGSNEASPIFGDDVGRKIATINIECPSEYLTGMSGCQSLYPFDYTGRWVIDSLSFQTNVRKHGPIGPGSNFSFSFPMNGGKIVGFHLRAGNYLNAIGVYVKPFCRASSCALNPIDDPVEIQEQIDAIKDAFPRDPGPWGGISSGKKWDDGVFSAVKQIQLHVYERANAMNSIQFEYVTRDRRRVWMPRHGFNRGGIVKKIDIDECKNEYLIGVAGFYGPVDGINNGLDVIRSITFYSNKGKYGPFGDENGTYFSSISSRGKVVGFHGSSGSYLNSLGVHVEYF</sequence>
<feature type="domain" description="Jacalin-type lectin" evidence="4">
    <location>
        <begin position="10"/>
        <end position="154"/>
    </location>
</feature>
<evidence type="ECO:0000259" key="4">
    <source>
        <dbReference type="PROSITE" id="PS51752"/>
    </source>
</evidence>
<evidence type="ECO:0000256" key="3">
    <source>
        <dbReference type="ARBA" id="ARBA00022737"/>
    </source>
</evidence>
<feature type="domain" description="Jacalin-type lectin" evidence="4">
    <location>
        <begin position="184"/>
        <end position="334"/>
    </location>
</feature>
<protein>
    <recommendedName>
        <fullName evidence="4">Jacalin-type lectin domain-containing protein</fullName>
    </recommendedName>
</protein>
<comment type="similarity">
    <text evidence="1">Belongs to the jacalin lectin family.</text>
</comment>
<dbReference type="Gene3D" id="2.100.10.30">
    <property type="entry name" value="Jacalin-like lectin domain"/>
    <property type="match status" value="2"/>
</dbReference>
<evidence type="ECO:0000256" key="1">
    <source>
        <dbReference type="ARBA" id="ARBA00006568"/>
    </source>
</evidence>
<reference evidence="5 6" key="1">
    <citation type="journal article" date="2013" name="Proc. Natl. Acad. Sci. U.S.A.">
        <title>Fine-scale variation in meiotic recombination in Mimulus inferred from population shotgun sequencing.</title>
        <authorList>
            <person name="Hellsten U."/>
            <person name="Wright K.M."/>
            <person name="Jenkins J."/>
            <person name="Shu S."/>
            <person name="Yuan Y."/>
            <person name="Wessler S.R."/>
            <person name="Schmutz J."/>
            <person name="Willis J.H."/>
            <person name="Rokhsar D.S."/>
        </authorList>
    </citation>
    <scope>NUCLEOTIDE SEQUENCE [LARGE SCALE GENOMIC DNA]</scope>
    <source>
        <strain evidence="6">cv. DUN x IM62</strain>
    </source>
</reference>
<dbReference type="Pfam" id="PF01419">
    <property type="entry name" value="Jacalin"/>
    <property type="match status" value="2"/>
</dbReference>
<evidence type="ECO:0000313" key="5">
    <source>
        <dbReference type="EMBL" id="EYU34206.1"/>
    </source>
</evidence>
<dbReference type="InterPro" id="IPR033734">
    <property type="entry name" value="Jacalin-like_lectin_dom_plant"/>
</dbReference>
<dbReference type="GO" id="GO:0030246">
    <property type="term" value="F:carbohydrate binding"/>
    <property type="evidence" value="ECO:0007669"/>
    <property type="project" value="UniProtKB-KW"/>
</dbReference>
<dbReference type="FunFam" id="2.100.10.30:FF:000001">
    <property type="entry name" value="Jacalin-related lectin 33"/>
    <property type="match status" value="1"/>
</dbReference>
<evidence type="ECO:0000313" key="6">
    <source>
        <dbReference type="Proteomes" id="UP000030748"/>
    </source>
</evidence>
<gene>
    <name evidence="5" type="ORF">MIMGU_mgv1a025615mg</name>
</gene>
<dbReference type="eggNOG" id="ENOG502SIGZ">
    <property type="taxonomic scope" value="Eukaryota"/>
</dbReference>
<dbReference type="STRING" id="4155.A0A022R1R8"/>
<dbReference type="AlphaFoldDB" id="A0A022R1R8"/>
<dbReference type="PANTHER" id="PTHR47293">
    <property type="entry name" value="JACALIN-RELATED LECTIN 3"/>
    <property type="match status" value="1"/>
</dbReference>
<name>A0A022R1R8_ERYGU</name>
<organism evidence="5 6">
    <name type="scientific">Erythranthe guttata</name>
    <name type="common">Yellow monkey flower</name>
    <name type="synonym">Mimulus guttatus</name>
    <dbReference type="NCBI Taxonomy" id="4155"/>
    <lineage>
        <taxon>Eukaryota</taxon>
        <taxon>Viridiplantae</taxon>
        <taxon>Streptophyta</taxon>
        <taxon>Embryophyta</taxon>
        <taxon>Tracheophyta</taxon>
        <taxon>Spermatophyta</taxon>
        <taxon>Magnoliopsida</taxon>
        <taxon>eudicotyledons</taxon>
        <taxon>Gunneridae</taxon>
        <taxon>Pentapetalae</taxon>
        <taxon>asterids</taxon>
        <taxon>lamiids</taxon>
        <taxon>Lamiales</taxon>
        <taxon>Phrymaceae</taxon>
        <taxon>Erythranthe</taxon>
    </lineage>
</organism>
<keyword evidence="3" id="KW-0677">Repeat</keyword>
<proteinExistence type="inferred from homology"/>
<dbReference type="SUPFAM" id="SSF51101">
    <property type="entry name" value="Mannose-binding lectins"/>
    <property type="match status" value="2"/>
</dbReference>
<dbReference type="Proteomes" id="UP000030748">
    <property type="component" value="Unassembled WGS sequence"/>
</dbReference>
<dbReference type="PANTHER" id="PTHR47293:SF66">
    <property type="entry name" value="JACALIN-RELATED LECTIN 11-RELATED"/>
    <property type="match status" value="1"/>
</dbReference>
<keyword evidence="6" id="KW-1185">Reference proteome</keyword>
<dbReference type="EMBL" id="KI630716">
    <property type="protein sequence ID" value="EYU34206.1"/>
    <property type="molecule type" value="Genomic_DNA"/>
</dbReference>
<evidence type="ECO:0000256" key="2">
    <source>
        <dbReference type="ARBA" id="ARBA00022734"/>
    </source>
</evidence>
<dbReference type="SMART" id="SM00915">
    <property type="entry name" value="Jacalin"/>
    <property type="match status" value="2"/>
</dbReference>
<dbReference type="InterPro" id="IPR036404">
    <property type="entry name" value="Jacalin-like_lectin_dom_sf"/>
</dbReference>
<accession>A0A022R1R8</accession>
<dbReference type="InterPro" id="IPR001229">
    <property type="entry name" value="Jacalin-like_lectin_dom"/>
</dbReference>
<keyword evidence="2" id="KW-0430">Lectin</keyword>
<dbReference type="PhylomeDB" id="A0A022R1R8"/>
<dbReference type="PROSITE" id="PS51752">
    <property type="entry name" value="JACALIN_LECTIN"/>
    <property type="match status" value="2"/>
</dbReference>